<dbReference type="InterPro" id="IPR003661">
    <property type="entry name" value="HisK_dim/P_dom"/>
</dbReference>
<dbReference type="SMART" id="SM00388">
    <property type="entry name" value="HisKA"/>
    <property type="match status" value="1"/>
</dbReference>
<evidence type="ECO:0000256" key="8">
    <source>
        <dbReference type="ARBA" id="ARBA00022692"/>
    </source>
</evidence>
<keyword evidence="9" id="KW-0547">Nucleotide-binding</keyword>
<dbReference type="EMBL" id="FZOA01000007">
    <property type="protein sequence ID" value="SNR93100.1"/>
    <property type="molecule type" value="Genomic_DNA"/>
</dbReference>
<keyword evidence="4" id="KW-1003">Cell membrane</keyword>
<protein>
    <recommendedName>
        <fullName evidence="3">histidine kinase</fullName>
        <ecNumber evidence="3">2.7.13.3</ecNumber>
    </recommendedName>
</protein>
<evidence type="ECO:0000256" key="15">
    <source>
        <dbReference type="SAM" id="Phobius"/>
    </source>
</evidence>
<keyword evidence="7" id="KW-0808">Transferase</keyword>
<dbReference type="InterPro" id="IPR005467">
    <property type="entry name" value="His_kinase_dom"/>
</dbReference>
<dbReference type="OrthoDB" id="9804645at2"/>
<dbReference type="PANTHER" id="PTHR44936:SF5">
    <property type="entry name" value="SENSOR HISTIDINE KINASE ENVZ"/>
    <property type="match status" value="1"/>
</dbReference>
<keyword evidence="10 18" id="KW-0418">Kinase</keyword>
<accession>A0A239ABY6</accession>
<dbReference type="GO" id="GO:0000155">
    <property type="term" value="F:phosphorelay sensor kinase activity"/>
    <property type="evidence" value="ECO:0007669"/>
    <property type="project" value="InterPro"/>
</dbReference>
<comment type="subcellular location">
    <subcellularLocation>
        <location evidence="2">Cell inner membrane</location>
        <topology evidence="2">Multi-pass membrane protein</topology>
    </subcellularLocation>
</comment>
<dbReference type="Gene3D" id="3.30.450.300">
    <property type="entry name" value="Sensor histidine kinase RisS, periplasmic domain"/>
    <property type="match status" value="1"/>
</dbReference>
<dbReference type="InterPro" id="IPR036890">
    <property type="entry name" value="HATPase_C_sf"/>
</dbReference>
<evidence type="ECO:0000256" key="6">
    <source>
        <dbReference type="ARBA" id="ARBA00022553"/>
    </source>
</evidence>
<proteinExistence type="predicted"/>
<dbReference type="GO" id="GO:0005886">
    <property type="term" value="C:plasma membrane"/>
    <property type="evidence" value="ECO:0007669"/>
    <property type="project" value="UniProtKB-SubCell"/>
</dbReference>
<evidence type="ECO:0000256" key="13">
    <source>
        <dbReference type="ARBA" id="ARBA00023012"/>
    </source>
</evidence>
<dbReference type="PRINTS" id="PR00344">
    <property type="entry name" value="BCTRLSENSOR"/>
</dbReference>
<dbReference type="SMART" id="SM00387">
    <property type="entry name" value="HATPase_c"/>
    <property type="match status" value="1"/>
</dbReference>
<evidence type="ECO:0000313" key="19">
    <source>
        <dbReference type="Proteomes" id="UP000198305"/>
    </source>
</evidence>
<dbReference type="GO" id="GO:0005524">
    <property type="term" value="F:ATP binding"/>
    <property type="evidence" value="ECO:0007669"/>
    <property type="project" value="UniProtKB-KW"/>
</dbReference>
<keyword evidence="5" id="KW-0997">Cell inner membrane</keyword>
<feature type="transmembrane region" description="Helical" evidence="15">
    <location>
        <begin position="142"/>
        <end position="161"/>
    </location>
</feature>
<name>A0A239ABY6_9PROT</name>
<keyword evidence="19" id="KW-1185">Reference proteome</keyword>
<dbReference type="InterPro" id="IPR003660">
    <property type="entry name" value="HAMP_dom"/>
</dbReference>
<evidence type="ECO:0000256" key="2">
    <source>
        <dbReference type="ARBA" id="ARBA00004429"/>
    </source>
</evidence>
<dbReference type="PROSITE" id="PS50885">
    <property type="entry name" value="HAMP"/>
    <property type="match status" value="1"/>
</dbReference>
<dbReference type="InterPro" id="IPR038421">
    <property type="entry name" value="RisS_PPD_sf"/>
</dbReference>
<dbReference type="CDD" id="cd06225">
    <property type="entry name" value="HAMP"/>
    <property type="match status" value="1"/>
</dbReference>
<keyword evidence="12 15" id="KW-1133">Transmembrane helix</keyword>
<comment type="catalytic activity">
    <reaction evidence="1">
        <text>ATP + protein L-histidine = ADP + protein N-phospho-L-histidine.</text>
        <dbReference type="EC" id="2.7.13.3"/>
    </reaction>
</comment>
<evidence type="ECO:0000259" key="16">
    <source>
        <dbReference type="PROSITE" id="PS50109"/>
    </source>
</evidence>
<gene>
    <name evidence="18" type="ORF">SAMN05192560_1803</name>
</gene>
<dbReference type="InterPro" id="IPR003594">
    <property type="entry name" value="HATPase_dom"/>
</dbReference>
<dbReference type="CDD" id="cd00082">
    <property type="entry name" value="HisKA"/>
    <property type="match status" value="1"/>
</dbReference>
<sequence>MLLIALLLAVGQFAALKLFDYFESEPRAMAAALQAITVVNYTRASLLAAHENRRLALLSELSGREGVRIYAADMLEEIEPLPRDYLIRMVAEKIRERLGKDTLVVLNHFGIPGLWVSFSLGQDDYWVVIPRIQVDRPFPWQWLGWGALVIMLSLLGAYLIASNIHQPLRLLVKAAGRLSSGEYPPPLPEEGAHELREVSRTFNEMTEALVRLDNERTLLLAGISHDLRTPLARLRLSVEMLPDNECASLKTGMIQDIGDMDSIIHQFLDFVRGIEGEPTQMMDLNTLLTSIADRHIRAGRKLAVSLAPTHLIPLRPLAMQRLLTNLIDNAFAYGSNEVTVSTRITAGNIIVSVLDNGPGIPAAQMERLLRPFERLDTARGNKSGSGLGLAISDRIAKLHKGQLTLLNRPQGGLEARLTLPIQPQVTAQTKQAFRVNVQPRRQ</sequence>
<keyword evidence="8 15" id="KW-0812">Transmembrane</keyword>
<keyword evidence="13" id="KW-0902">Two-component regulatory system</keyword>
<dbReference type="SUPFAM" id="SSF158472">
    <property type="entry name" value="HAMP domain-like"/>
    <property type="match status" value="1"/>
</dbReference>
<dbReference type="Gene3D" id="1.10.287.130">
    <property type="match status" value="1"/>
</dbReference>
<dbReference type="Pfam" id="PF00512">
    <property type="entry name" value="HisKA"/>
    <property type="match status" value="1"/>
</dbReference>
<evidence type="ECO:0000313" key="18">
    <source>
        <dbReference type="EMBL" id="SNR93100.1"/>
    </source>
</evidence>
<organism evidence="18 19">
    <name type="scientific">Methylobacillus rhizosphaerae</name>
    <dbReference type="NCBI Taxonomy" id="551994"/>
    <lineage>
        <taxon>Bacteria</taxon>
        <taxon>Pseudomonadati</taxon>
        <taxon>Pseudomonadota</taxon>
        <taxon>Betaproteobacteria</taxon>
        <taxon>Nitrosomonadales</taxon>
        <taxon>Methylophilaceae</taxon>
        <taxon>Methylobacillus</taxon>
    </lineage>
</organism>
<keyword evidence="6" id="KW-0597">Phosphoprotein</keyword>
<evidence type="ECO:0000256" key="7">
    <source>
        <dbReference type="ARBA" id="ARBA00022679"/>
    </source>
</evidence>
<dbReference type="AlphaFoldDB" id="A0A239ABY6"/>
<dbReference type="InterPro" id="IPR032408">
    <property type="entry name" value="RisS_PPD"/>
</dbReference>
<dbReference type="InterPro" id="IPR036097">
    <property type="entry name" value="HisK_dim/P_sf"/>
</dbReference>
<dbReference type="InterPro" id="IPR004358">
    <property type="entry name" value="Sig_transdc_His_kin-like_C"/>
</dbReference>
<dbReference type="Proteomes" id="UP000198305">
    <property type="component" value="Unassembled WGS sequence"/>
</dbReference>
<evidence type="ECO:0000256" key="12">
    <source>
        <dbReference type="ARBA" id="ARBA00022989"/>
    </source>
</evidence>
<evidence type="ECO:0000256" key="4">
    <source>
        <dbReference type="ARBA" id="ARBA00022475"/>
    </source>
</evidence>
<evidence type="ECO:0000256" key="5">
    <source>
        <dbReference type="ARBA" id="ARBA00022519"/>
    </source>
</evidence>
<evidence type="ECO:0000256" key="14">
    <source>
        <dbReference type="ARBA" id="ARBA00023136"/>
    </source>
</evidence>
<evidence type="ECO:0000256" key="3">
    <source>
        <dbReference type="ARBA" id="ARBA00012438"/>
    </source>
</evidence>
<dbReference type="Pfam" id="PF16524">
    <property type="entry name" value="RisS_PPD"/>
    <property type="match status" value="1"/>
</dbReference>
<dbReference type="InterPro" id="IPR050980">
    <property type="entry name" value="2C_sensor_his_kinase"/>
</dbReference>
<dbReference type="PROSITE" id="PS50109">
    <property type="entry name" value="HIS_KIN"/>
    <property type="match status" value="1"/>
</dbReference>
<dbReference type="Pfam" id="PF02518">
    <property type="entry name" value="HATPase_c"/>
    <property type="match status" value="1"/>
</dbReference>
<keyword evidence="14 15" id="KW-0472">Membrane</keyword>
<dbReference type="Gene3D" id="3.30.565.10">
    <property type="entry name" value="Histidine kinase-like ATPase, C-terminal domain"/>
    <property type="match status" value="1"/>
</dbReference>
<reference evidence="19" key="1">
    <citation type="submission" date="2017-06" db="EMBL/GenBank/DDBJ databases">
        <authorList>
            <person name="Varghese N."/>
            <person name="Submissions S."/>
        </authorList>
    </citation>
    <scope>NUCLEOTIDE SEQUENCE [LARGE SCALE GENOMIC DNA]</scope>
    <source>
        <strain evidence="19">Ca-68</strain>
    </source>
</reference>
<evidence type="ECO:0000256" key="9">
    <source>
        <dbReference type="ARBA" id="ARBA00022741"/>
    </source>
</evidence>
<dbReference type="Pfam" id="PF00672">
    <property type="entry name" value="HAMP"/>
    <property type="match status" value="1"/>
</dbReference>
<evidence type="ECO:0000256" key="10">
    <source>
        <dbReference type="ARBA" id="ARBA00022777"/>
    </source>
</evidence>
<evidence type="ECO:0000259" key="17">
    <source>
        <dbReference type="PROSITE" id="PS50885"/>
    </source>
</evidence>
<dbReference type="EC" id="2.7.13.3" evidence="3"/>
<keyword evidence="11" id="KW-0067">ATP-binding</keyword>
<feature type="domain" description="HAMP" evidence="17">
    <location>
        <begin position="162"/>
        <end position="214"/>
    </location>
</feature>
<feature type="domain" description="Histidine kinase" evidence="16">
    <location>
        <begin position="222"/>
        <end position="423"/>
    </location>
</feature>
<dbReference type="SMART" id="SM00304">
    <property type="entry name" value="HAMP"/>
    <property type="match status" value="1"/>
</dbReference>
<evidence type="ECO:0000256" key="11">
    <source>
        <dbReference type="ARBA" id="ARBA00022840"/>
    </source>
</evidence>
<dbReference type="SUPFAM" id="SSF47384">
    <property type="entry name" value="Homodimeric domain of signal transducing histidine kinase"/>
    <property type="match status" value="1"/>
</dbReference>
<dbReference type="SUPFAM" id="SSF55874">
    <property type="entry name" value="ATPase domain of HSP90 chaperone/DNA topoisomerase II/histidine kinase"/>
    <property type="match status" value="1"/>
</dbReference>
<dbReference type="PANTHER" id="PTHR44936">
    <property type="entry name" value="SENSOR PROTEIN CREC"/>
    <property type="match status" value="1"/>
</dbReference>
<evidence type="ECO:0000256" key="1">
    <source>
        <dbReference type="ARBA" id="ARBA00000085"/>
    </source>
</evidence>